<name>B4CZ74_9BACT</name>
<dbReference type="CDD" id="cd04202">
    <property type="entry name" value="CuRO_D2_2dMcoN_like"/>
    <property type="match status" value="1"/>
</dbReference>
<accession>B4CZ74</accession>
<keyword evidence="3" id="KW-0186">Copper</keyword>
<dbReference type="PANTHER" id="PTHR11709">
    <property type="entry name" value="MULTI-COPPER OXIDASE"/>
    <property type="match status" value="1"/>
</dbReference>
<evidence type="ECO:0000259" key="7">
    <source>
        <dbReference type="Pfam" id="PF07732"/>
    </source>
</evidence>
<evidence type="ECO:0000256" key="1">
    <source>
        <dbReference type="ARBA" id="ARBA00022723"/>
    </source>
</evidence>
<dbReference type="CDD" id="cd13860">
    <property type="entry name" value="CuRO_1_2dMco_1"/>
    <property type="match status" value="1"/>
</dbReference>
<evidence type="ECO:0000259" key="6">
    <source>
        <dbReference type="Pfam" id="PF07731"/>
    </source>
</evidence>
<dbReference type="EMBL" id="ABVL01000004">
    <property type="protein sequence ID" value="EDY20765.1"/>
    <property type="molecule type" value="Genomic_DNA"/>
</dbReference>
<feature type="region of interest" description="Disordered" evidence="4">
    <location>
        <begin position="22"/>
        <end position="67"/>
    </location>
</feature>
<protein>
    <submittedName>
        <fullName evidence="8">Multicopper oxidase type 3</fullName>
    </submittedName>
</protein>
<evidence type="ECO:0000256" key="3">
    <source>
        <dbReference type="ARBA" id="ARBA00023008"/>
    </source>
</evidence>
<reference evidence="8 9" key="1">
    <citation type="journal article" date="2011" name="J. Bacteriol.">
        <title>Genome sequence of Chthoniobacter flavus Ellin428, an aerobic heterotrophic soil bacterium.</title>
        <authorList>
            <person name="Kant R."/>
            <person name="van Passel M.W."/>
            <person name="Palva A."/>
            <person name="Lucas S."/>
            <person name="Lapidus A."/>
            <person name="Glavina Del Rio T."/>
            <person name="Dalin E."/>
            <person name="Tice H."/>
            <person name="Bruce D."/>
            <person name="Goodwin L."/>
            <person name="Pitluck S."/>
            <person name="Larimer F.W."/>
            <person name="Land M.L."/>
            <person name="Hauser L."/>
            <person name="Sangwan P."/>
            <person name="de Vos W.M."/>
            <person name="Janssen P.H."/>
            <person name="Smidt H."/>
        </authorList>
    </citation>
    <scope>NUCLEOTIDE SEQUENCE [LARGE SCALE GENOMIC DNA]</scope>
    <source>
        <strain evidence="8 9">Ellin428</strain>
    </source>
</reference>
<dbReference type="InterPro" id="IPR045087">
    <property type="entry name" value="Cu-oxidase_fam"/>
</dbReference>
<dbReference type="SUPFAM" id="SSF49503">
    <property type="entry name" value="Cupredoxins"/>
    <property type="match status" value="2"/>
</dbReference>
<dbReference type="PANTHER" id="PTHR11709:SF394">
    <property type="entry name" value="FI03373P-RELATED"/>
    <property type="match status" value="1"/>
</dbReference>
<feature type="signal peptide" evidence="5">
    <location>
        <begin position="1"/>
        <end position="26"/>
    </location>
</feature>
<dbReference type="PROSITE" id="PS51318">
    <property type="entry name" value="TAT"/>
    <property type="match status" value="1"/>
</dbReference>
<keyword evidence="2" id="KW-0560">Oxidoreductase</keyword>
<organism evidence="8 9">
    <name type="scientific">Chthoniobacter flavus Ellin428</name>
    <dbReference type="NCBI Taxonomy" id="497964"/>
    <lineage>
        <taxon>Bacteria</taxon>
        <taxon>Pseudomonadati</taxon>
        <taxon>Verrucomicrobiota</taxon>
        <taxon>Spartobacteria</taxon>
        <taxon>Chthoniobacterales</taxon>
        <taxon>Chthoniobacteraceae</taxon>
        <taxon>Chthoniobacter</taxon>
    </lineage>
</organism>
<feature type="chain" id="PRO_5002802523" evidence="5">
    <location>
        <begin position="27"/>
        <end position="468"/>
    </location>
</feature>
<dbReference type="InterPro" id="IPR008972">
    <property type="entry name" value="Cupredoxin"/>
</dbReference>
<evidence type="ECO:0000313" key="9">
    <source>
        <dbReference type="Proteomes" id="UP000005824"/>
    </source>
</evidence>
<evidence type="ECO:0000256" key="4">
    <source>
        <dbReference type="SAM" id="MobiDB-lite"/>
    </source>
</evidence>
<feature type="domain" description="Plastocyanin-like" evidence="7">
    <location>
        <begin position="99"/>
        <end position="208"/>
    </location>
</feature>
<dbReference type="STRING" id="497964.CfE428DRAFT_1962"/>
<dbReference type="Gene3D" id="2.60.40.420">
    <property type="entry name" value="Cupredoxins - blue copper proteins"/>
    <property type="match status" value="1"/>
</dbReference>
<dbReference type="RefSeq" id="WP_006979287.1">
    <property type="nucleotide sequence ID" value="NZ_ABVL01000004.1"/>
</dbReference>
<dbReference type="GO" id="GO:0016491">
    <property type="term" value="F:oxidoreductase activity"/>
    <property type="evidence" value="ECO:0007669"/>
    <property type="project" value="UniProtKB-KW"/>
</dbReference>
<dbReference type="InterPro" id="IPR006311">
    <property type="entry name" value="TAT_signal"/>
</dbReference>
<evidence type="ECO:0000256" key="5">
    <source>
        <dbReference type="SAM" id="SignalP"/>
    </source>
</evidence>
<feature type="domain" description="Plastocyanin-like" evidence="6">
    <location>
        <begin position="238"/>
        <end position="345"/>
    </location>
</feature>
<dbReference type="InterPro" id="IPR011707">
    <property type="entry name" value="Cu-oxidase-like_N"/>
</dbReference>
<gene>
    <name evidence="8" type="ORF">CfE428DRAFT_1962</name>
</gene>
<dbReference type="GO" id="GO:0005507">
    <property type="term" value="F:copper ion binding"/>
    <property type="evidence" value="ECO:0007669"/>
    <property type="project" value="InterPro"/>
</dbReference>
<dbReference type="InterPro" id="IPR011706">
    <property type="entry name" value="Cu-oxidase_C"/>
</dbReference>
<dbReference type="Pfam" id="PF07731">
    <property type="entry name" value="Cu-oxidase_2"/>
    <property type="match status" value="1"/>
</dbReference>
<sequence length="468" mass="51827" precursor="true">MITRRELFTGAAALAGAAAIPQVARAQNPPPPGDPFTQSRTPDGKIVPPSWTRPPHPEPGEPGKHYTPSVTLNGFTLPWKLVDGVKVFHLTAEEVPNHEFAPGLKAHCWGYNGQVHGPTIEVVEGDRVRVYVTNKLPEATAVHWHGIIGPNGMDGVGGLTQRSIAPNETFKYEFTLWQHGTFMYHAHHDEMTQMALGLMGMIVIHPREPRGPRPDRDFVFLLSEWKIVAGTMRPDPNEMTEFNVLTLNARCYPGTAPLIIKTGDRVRIRFGNLSAMDHHPMHFHGHYWWVTATDGGEIPESARVPEVTTIVPVGSTRTMEFVANNPGDWAMHCHMSHHVMNQMGHGLPNLIGVNTRGLDQQARQSLPGYMTMGDTGMAEMGQMGMRVPRNSLPMIGSKGPHDYITMGGMYTNIKVRDHLESYDKDPGWYEAPPGTRADVASIDEMQRDLGFIPGATPKPEGEHMHHHG</sequence>
<keyword evidence="1" id="KW-0479">Metal-binding</keyword>
<dbReference type="Proteomes" id="UP000005824">
    <property type="component" value="Unassembled WGS sequence"/>
</dbReference>
<evidence type="ECO:0000256" key="2">
    <source>
        <dbReference type="ARBA" id="ARBA00023002"/>
    </source>
</evidence>
<comment type="caution">
    <text evidence="8">The sequence shown here is derived from an EMBL/GenBank/DDBJ whole genome shotgun (WGS) entry which is preliminary data.</text>
</comment>
<dbReference type="eggNOG" id="COG2132">
    <property type="taxonomic scope" value="Bacteria"/>
</dbReference>
<proteinExistence type="predicted"/>
<evidence type="ECO:0000313" key="8">
    <source>
        <dbReference type="EMBL" id="EDY20765.1"/>
    </source>
</evidence>
<dbReference type="FunCoup" id="B4CZ74">
    <property type="interactions" value="84"/>
</dbReference>
<keyword evidence="9" id="KW-1185">Reference proteome</keyword>
<dbReference type="InParanoid" id="B4CZ74"/>
<dbReference type="Pfam" id="PF07732">
    <property type="entry name" value="Cu-oxidase_3"/>
    <property type="match status" value="1"/>
</dbReference>
<feature type="compositionally biased region" description="Basic and acidic residues" evidence="4">
    <location>
        <begin position="55"/>
        <end position="64"/>
    </location>
</feature>
<keyword evidence="5" id="KW-0732">Signal</keyword>
<dbReference type="AlphaFoldDB" id="B4CZ74"/>